<dbReference type="PANTHER" id="PTHR40048:SF1">
    <property type="entry name" value="RHAMNOSYL O-METHYLTRANSFERASE"/>
    <property type="match status" value="1"/>
</dbReference>
<dbReference type="Gene3D" id="3.40.50.150">
    <property type="entry name" value="Vaccinia Virus protein VP39"/>
    <property type="match status" value="1"/>
</dbReference>
<dbReference type="Pfam" id="PF04989">
    <property type="entry name" value="RMNT_CmcI"/>
    <property type="match status" value="1"/>
</dbReference>
<evidence type="ECO:0000256" key="1">
    <source>
        <dbReference type="ARBA" id="ARBA00022603"/>
    </source>
</evidence>
<keyword evidence="2" id="KW-0808">Transferase</keyword>
<proteinExistence type="predicted"/>
<organism evidence="3 4">
    <name type="scientific">Azospira oryzae (strain ATCC BAA-33 / DSM 13638 / PS)</name>
    <name type="common">Dechlorosoma suillum</name>
    <dbReference type="NCBI Taxonomy" id="640081"/>
    <lineage>
        <taxon>Bacteria</taxon>
        <taxon>Pseudomonadati</taxon>
        <taxon>Pseudomonadota</taxon>
        <taxon>Betaproteobacteria</taxon>
        <taxon>Rhodocyclales</taxon>
        <taxon>Rhodocyclaceae</taxon>
        <taxon>Azospira</taxon>
    </lineage>
</organism>
<dbReference type="AlphaFoldDB" id="G8QLG2"/>
<dbReference type="PANTHER" id="PTHR40048">
    <property type="entry name" value="RHAMNOSYL O-METHYLTRANSFERASE"/>
    <property type="match status" value="1"/>
</dbReference>
<dbReference type="GO" id="GO:0071770">
    <property type="term" value="P:DIM/DIP cell wall layer assembly"/>
    <property type="evidence" value="ECO:0007669"/>
    <property type="project" value="TreeGrafter"/>
</dbReference>
<sequence>MSDFKTEVAARIDANKANKGLKAAASNFLDVSIQAQYSYNFSWLGRPIIQYPQDMVAMQELIWAIRPDLIIETGIAHGGSLILSASMLAMLDVCDAIEKGEVISPAISKRKVLGLDIDIRTHNRAAIEAHPMSSRIQMIEGSSIAPDVVSQVADISSSYKKVMVCLDSNHTHEHVLEELKAYAPLVTKDSYCVVFDTIVEDLPAGMYPDRPWGPGDNPKTAVWEYLKSNKDFEIDLDMEHKLLITVAPNGFLKKIA</sequence>
<dbReference type="OrthoDB" id="189417at2"/>
<dbReference type="EMBL" id="CP003153">
    <property type="protein sequence ID" value="AEV24491.1"/>
    <property type="molecule type" value="Genomic_DNA"/>
</dbReference>
<gene>
    <name evidence="3" type="ordered locus">Dsui_0067</name>
</gene>
<keyword evidence="1" id="KW-0489">Methyltransferase</keyword>
<dbReference type="STRING" id="640081.Dsui_0067"/>
<dbReference type="HOGENOM" id="CLU_063868_1_0_4"/>
<name>G8QLG2_AZOOP</name>
<evidence type="ECO:0000313" key="3">
    <source>
        <dbReference type="EMBL" id="AEV24491.1"/>
    </source>
</evidence>
<dbReference type="GO" id="GO:0032259">
    <property type="term" value="P:methylation"/>
    <property type="evidence" value="ECO:0007669"/>
    <property type="project" value="UniProtKB-KW"/>
</dbReference>
<evidence type="ECO:0000313" key="4">
    <source>
        <dbReference type="Proteomes" id="UP000005633"/>
    </source>
</evidence>
<dbReference type="Proteomes" id="UP000005633">
    <property type="component" value="Chromosome"/>
</dbReference>
<accession>G8QLG2</accession>
<dbReference type="GO" id="GO:0005886">
    <property type="term" value="C:plasma membrane"/>
    <property type="evidence" value="ECO:0007669"/>
    <property type="project" value="TreeGrafter"/>
</dbReference>
<dbReference type="GO" id="GO:0008168">
    <property type="term" value="F:methyltransferase activity"/>
    <property type="evidence" value="ECO:0007669"/>
    <property type="project" value="UniProtKB-KW"/>
</dbReference>
<dbReference type="eggNOG" id="COG3510">
    <property type="taxonomic scope" value="Bacteria"/>
</dbReference>
<dbReference type="InterPro" id="IPR007072">
    <property type="entry name" value="RNMT_CmcI"/>
</dbReference>
<dbReference type="KEGG" id="dsu:Dsui_0067"/>
<protein>
    <submittedName>
        <fullName evidence="3">Cephalosporin hydroxylase</fullName>
    </submittedName>
</protein>
<reference evidence="3 4" key="1">
    <citation type="journal article" date="2012" name="J. Bacteriol.">
        <title>Complete genome sequence of the anaerobic perchlorate-reducing bacterium Azospira suillum strain PS.</title>
        <authorList>
            <person name="Byrne-Bailey K.G."/>
            <person name="Coates J.D."/>
        </authorList>
    </citation>
    <scope>NUCLEOTIDE SEQUENCE [LARGE SCALE GENOMIC DNA]</scope>
    <source>
        <strain evidence="4">ATCC BAA-33 / DSM 13638 / PS</strain>
    </source>
</reference>
<evidence type="ECO:0000256" key="2">
    <source>
        <dbReference type="ARBA" id="ARBA00022679"/>
    </source>
</evidence>
<dbReference type="SUPFAM" id="SSF53335">
    <property type="entry name" value="S-adenosyl-L-methionine-dependent methyltransferases"/>
    <property type="match status" value="1"/>
</dbReference>
<dbReference type="GO" id="GO:0008610">
    <property type="term" value="P:lipid biosynthetic process"/>
    <property type="evidence" value="ECO:0007669"/>
    <property type="project" value="InterPro"/>
</dbReference>
<dbReference type="RefSeq" id="WP_014235193.1">
    <property type="nucleotide sequence ID" value="NC_016616.1"/>
</dbReference>
<dbReference type="InterPro" id="IPR029063">
    <property type="entry name" value="SAM-dependent_MTases_sf"/>
</dbReference>